<feature type="region of interest" description="Disordered" evidence="1">
    <location>
        <begin position="171"/>
        <end position="206"/>
    </location>
</feature>
<evidence type="ECO:0000259" key="2">
    <source>
        <dbReference type="Pfam" id="PF11706"/>
    </source>
</evidence>
<dbReference type="InterPro" id="IPR010852">
    <property type="entry name" value="ABATE"/>
</dbReference>
<gene>
    <name evidence="3" type="ORF">FDG2_3789</name>
</gene>
<evidence type="ECO:0000313" key="4">
    <source>
        <dbReference type="Proteomes" id="UP000199013"/>
    </source>
</evidence>
<reference evidence="4" key="1">
    <citation type="submission" date="2016-02" db="EMBL/GenBank/DDBJ databases">
        <authorList>
            <person name="Wibberg D."/>
        </authorList>
    </citation>
    <scope>NUCLEOTIDE SEQUENCE [LARGE SCALE GENOMIC DNA]</scope>
</reference>
<dbReference type="EMBL" id="FLUV01001588">
    <property type="protein sequence ID" value="SBW23463.1"/>
    <property type="molecule type" value="Genomic_DNA"/>
</dbReference>
<dbReference type="Pfam" id="PF11706">
    <property type="entry name" value="zf-CGNR"/>
    <property type="match status" value="1"/>
</dbReference>
<dbReference type="SUPFAM" id="SSF160904">
    <property type="entry name" value="Jann2411-like"/>
    <property type="match status" value="1"/>
</dbReference>
<protein>
    <recommendedName>
        <fullName evidence="2">Zinc finger CGNR domain-containing protein</fullName>
    </recommendedName>
</protein>
<dbReference type="AlphaFoldDB" id="A0A1C3P0X7"/>
<dbReference type="Gene3D" id="1.10.3300.10">
    <property type="entry name" value="Jann2411-like domain"/>
    <property type="match status" value="1"/>
</dbReference>
<dbReference type="PANTHER" id="PTHR35525:SF3">
    <property type="entry name" value="BLL6575 PROTEIN"/>
    <property type="match status" value="1"/>
</dbReference>
<proteinExistence type="predicted"/>
<dbReference type="PANTHER" id="PTHR35525">
    <property type="entry name" value="BLL6575 PROTEIN"/>
    <property type="match status" value="1"/>
</dbReference>
<evidence type="ECO:0000256" key="1">
    <source>
        <dbReference type="SAM" id="MobiDB-lite"/>
    </source>
</evidence>
<sequence length="206" mass="23080">MKQQQAPGQLEIARAFINTLDLEAGTDDFATSTGMQRWLARHLPAAPGTINEDDRRRVVEFRVLLRAAAAANGPTSPDIDWLSALNHLADGTPLQLRFGDALAPHLSTPDDGRDTVFAQLLWIVAVAAIDGTWKRLKVCPAEDCRWAFYDNSKNRMGVWCQMAECGNRHKARAHRARQHLAPPERQPDRSARPGDRKKPWEATQRT</sequence>
<dbReference type="InterPro" id="IPR023286">
    <property type="entry name" value="ABATE_dom_sf"/>
</dbReference>
<keyword evidence="4" id="KW-1185">Reference proteome</keyword>
<name>A0A1C3P0X7_9ACTN</name>
<accession>A0A1C3P0X7</accession>
<dbReference type="Proteomes" id="UP000199013">
    <property type="component" value="Unassembled WGS sequence"/>
</dbReference>
<feature type="domain" description="Zinc finger CGNR" evidence="2">
    <location>
        <begin position="135"/>
        <end position="178"/>
    </location>
</feature>
<dbReference type="Pfam" id="PF07336">
    <property type="entry name" value="ABATE"/>
    <property type="match status" value="1"/>
</dbReference>
<evidence type="ECO:0000313" key="3">
    <source>
        <dbReference type="EMBL" id="SBW23463.1"/>
    </source>
</evidence>
<organism evidence="3 4">
    <name type="scientific">Candidatus Protofrankia californiensis</name>
    <dbReference type="NCBI Taxonomy" id="1839754"/>
    <lineage>
        <taxon>Bacteria</taxon>
        <taxon>Bacillati</taxon>
        <taxon>Actinomycetota</taxon>
        <taxon>Actinomycetes</taxon>
        <taxon>Frankiales</taxon>
        <taxon>Frankiaceae</taxon>
        <taxon>Protofrankia</taxon>
    </lineage>
</organism>
<feature type="compositionally biased region" description="Basic and acidic residues" evidence="1">
    <location>
        <begin position="185"/>
        <end position="200"/>
    </location>
</feature>
<dbReference type="InterPro" id="IPR021005">
    <property type="entry name" value="Znf_CGNR"/>
</dbReference>